<dbReference type="GO" id="GO:0006189">
    <property type="term" value="P:'de novo' IMP biosynthetic process"/>
    <property type="evidence" value="ECO:0007669"/>
    <property type="project" value="UniProtKB-UniRule"/>
</dbReference>
<dbReference type="PATRIC" id="fig|1415168.3.peg.837"/>
<dbReference type="Pfam" id="PF02700">
    <property type="entry name" value="PurS"/>
    <property type="match status" value="1"/>
</dbReference>
<comment type="similarity">
    <text evidence="6">Belongs to the PurS family.</text>
</comment>
<dbReference type="Proteomes" id="UP000028401">
    <property type="component" value="Unassembled WGS sequence"/>
</dbReference>
<reference evidence="7 8" key="1">
    <citation type="submission" date="2014-06" db="EMBL/GenBank/DDBJ databases">
        <title>Draft genome sequence of the putrescine producing strain Lactococcus lactis subsp cremoris GE214.</title>
        <authorList>
            <person name="Ladero V."/>
            <person name="Linares D.M."/>
            <person name="del Rio B."/>
            <person name="Mayo B."/>
            <person name="Martin M.C."/>
            <person name="Fernandez M."/>
            <person name="Alvarez M.A."/>
        </authorList>
    </citation>
    <scope>NUCLEOTIDE SEQUENCE [LARGE SCALE GENOMIC DNA]</scope>
    <source>
        <strain evidence="7 8">GE214</strain>
    </source>
</reference>
<dbReference type="NCBIfam" id="NF004630">
    <property type="entry name" value="PRK05974.1"/>
    <property type="match status" value="1"/>
</dbReference>
<protein>
    <recommendedName>
        <fullName evidence="6">Phosphoribosylformylglycinamidine synthase subunit PurS</fullName>
        <shortName evidence="6">FGAM synthase</shortName>
        <ecNumber evidence="6">6.3.5.3</ecNumber>
    </recommendedName>
    <alternativeName>
        <fullName evidence="6">Formylglycinamide ribonucleotide amidotransferase subunit III</fullName>
        <shortName evidence="6">FGAR amidotransferase III</shortName>
        <shortName evidence="6">FGAR-AT III</shortName>
    </alternativeName>
    <alternativeName>
        <fullName evidence="6">Phosphoribosylformylglycinamidine synthase subunit III</fullName>
    </alternativeName>
</protein>
<dbReference type="GO" id="GO:0005524">
    <property type="term" value="F:ATP binding"/>
    <property type="evidence" value="ECO:0007669"/>
    <property type="project" value="UniProtKB-UniRule"/>
</dbReference>
<keyword evidence="1 6" id="KW-0963">Cytoplasm</keyword>
<organism evidence="7 8">
    <name type="scientific">Lactococcus cremoris subsp. cremoris GE214</name>
    <dbReference type="NCBI Taxonomy" id="1415168"/>
    <lineage>
        <taxon>Bacteria</taxon>
        <taxon>Bacillati</taxon>
        <taxon>Bacillota</taxon>
        <taxon>Bacilli</taxon>
        <taxon>Lactobacillales</taxon>
        <taxon>Streptococcaceae</taxon>
        <taxon>Lactococcus</taxon>
        <taxon>Lactococcus cremoris subsp. cremoris</taxon>
    </lineage>
</organism>
<dbReference type="RefSeq" id="WP_011676478.1">
    <property type="nucleotide sequence ID" value="NZ_AZSI01000014.1"/>
</dbReference>
<comment type="subunit">
    <text evidence="6">Part of the FGAM synthase complex composed of 1 PurL, 1 PurQ and 2 PurS subunits.</text>
</comment>
<comment type="subcellular location">
    <subcellularLocation>
        <location evidence="6">Cytoplasm</location>
    </subcellularLocation>
</comment>
<dbReference type="PANTHER" id="PTHR34696">
    <property type="entry name" value="PHOSPHORIBOSYLFORMYLGLYCINAMIDINE SYNTHASE SUBUNIT PURS"/>
    <property type="match status" value="1"/>
</dbReference>
<dbReference type="SMR" id="A0A084ACS7"/>
<evidence type="ECO:0000256" key="2">
    <source>
        <dbReference type="ARBA" id="ARBA00022598"/>
    </source>
</evidence>
<dbReference type="HAMAP" id="MF_01926">
    <property type="entry name" value="PurS"/>
    <property type="match status" value="1"/>
</dbReference>
<dbReference type="EC" id="6.3.5.3" evidence="6"/>
<proteinExistence type="inferred from homology"/>
<keyword evidence="3 6" id="KW-0547">Nucleotide-binding</keyword>
<evidence type="ECO:0000313" key="7">
    <source>
        <dbReference type="EMBL" id="KEY63106.1"/>
    </source>
</evidence>
<dbReference type="NCBIfam" id="TIGR00302">
    <property type="entry name" value="phosphoribosylformylglycinamidine synthase subunit PurS"/>
    <property type="match status" value="1"/>
</dbReference>
<evidence type="ECO:0000313" key="8">
    <source>
        <dbReference type="Proteomes" id="UP000028401"/>
    </source>
</evidence>
<accession>A0A084ACS7</accession>
<evidence type="ECO:0000256" key="3">
    <source>
        <dbReference type="ARBA" id="ARBA00022741"/>
    </source>
</evidence>
<evidence type="ECO:0000256" key="4">
    <source>
        <dbReference type="ARBA" id="ARBA00022755"/>
    </source>
</evidence>
<dbReference type="GeneID" id="61109778"/>
<comment type="function">
    <text evidence="6">Part of the phosphoribosylformylglycinamidine synthase complex involved in the purines biosynthetic pathway. Catalyzes the ATP-dependent conversion of formylglycinamide ribonucleotide (FGAR) and glutamine to yield formylglycinamidine ribonucleotide (FGAM) and glutamate. The FGAM synthase complex is composed of three subunits. PurQ produces an ammonia molecule by converting glutamine to glutamate. PurL transfers the ammonia molecule to FGAR to form FGAM in an ATP-dependent manner. PurS interacts with PurQ and PurL and is thought to assist in the transfer of the ammonia molecule from PurQ to PurL.</text>
</comment>
<keyword evidence="5 6" id="KW-0067">ATP-binding</keyword>
<comment type="caution">
    <text evidence="7">The sequence shown here is derived from an EMBL/GenBank/DDBJ whole genome shotgun (WGS) entry which is preliminary data.</text>
</comment>
<evidence type="ECO:0000256" key="6">
    <source>
        <dbReference type="HAMAP-Rule" id="MF_01926"/>
    </source>
</evidence>
<keyword evidence="2 6" id="KW-0436">Ligase</keyword>
<dbReference type="InterPro" id="IPR036604">
    <property type="entry name" value="PurS-like_sf"/>
</dbReference>
<dbReference type="InterPro" id="IPR003850">
    <property type="entry name" value="PurS"/>
</dbReference>
<dbReference type="GO" id="GO:0005737">
    <property type="term" value="C:cytoplasm"/>
    <property type="evidence" value="ECO:0007669"/>
    <property type="project" value="UniProtKB-SubCell"/>
</dbReference>
<keyword evidence="4 6" id="KW-0658">Purine biosynthesis</keyword>
<dbReference type="PANTHER" id="PTHR34696:SF1">
    <property type="entry name" value="PHOSPHORIBOSYLFORMYLGLYCINAMIDINE SYNTHASE SUBUNIT PURS"/>
    <property type="match status" value="1"/>
</dbReference>
<dbReference type="SUPFAM" id="SSF82697">
    <property type="entry name" value="PurS-like"/>
    <property type="match status" value="1"/>
</dbReference>
<evidence type="ECO:0000256" key="1">
    <source>
        <dbReference type="ARBA" id="ARBA00022490"/>
    </source>
</evidence>
<sequence>MTKVRVYVAYKASILDPQAQAIKAATHKMGYQEVSDLNVGKFFDFDFDAEAELAKEKATEIANELLANPNMETYKVEILTEQSEGVKK</sequence>
<dbReference type="EMBL" id="AZSI01000014">
    <property type="protein sequence ID" value="KEY63106.1"/>
    <property type="molecule type" value="Genomic_DNA"/>
</dbReference>
<comment type="pathway">
    <text evidence="6">Purine metabolism; IMP biosynthesis via de novo pathway; 5-amino-1-(5-phospho-D-ribosyl)imidazole from N(2)-formyl-N(1)-(5-phospho-D-ribosyl)glycinamide: step 1/2.</text>
</comment>
<dbReference type="UniPathway" id="UPA00074">
    <property type="reaction ID" value="UER00128"/>
</dbReference>
<comment type="catalytic activity">
    <reaction evidence="6">
        <text>N(2)-formyl-N(1)-(5-phospho-beta-D-ribosyl)glycinamide + L-glutamine + ATP + H2O = 2-formamido-N(1)-(5-O-phospho-beta-D-ribosyl)acetamidine + L-glutamate + ADP + phosphate + H(+)</text>
        <dbReference type="Rhea" id="RHEA:17129"/>
        <dbReference type="ChEBI" id="CHEBI:15377"/>
        <dbReference type="ChEBI" id="CHEBI:15378"/>
        <dbReference type="ChEBI" id="CHEBI:29985"/>
        <dbReference type="ChEBI" id="CHEBI:30616"/>
        <dbReference type="ChEBI" id="CHEBI:43474"/>
        <dbReference type="ChEBI" id="CHEBI:58359"/>
        <dbReference type="ChEBI" id="CHEBI:147286"/>
        <dbReference type="ChEBI" id="CHEBI:147287"/>
        <dbReference type="ChEBI" id="CHEBI:456216"/>
        <dbReference type="EC" id="6.3.5.3"/>
    </reaction>
</comment>
<evidence type="ECO:0000256" key="5">
    <source>
        <dbReference type="ARBA" id="ARBA00022840"/>
    </source>
</evidence>
<dbReference type="AlphaFoldDB" id="A0A084ACS7"/>
<dbReference type="GO" id="GO:0004642">
    <property type="term" value="F:phosphoribosylformylglycinamidine synthase activity"/>
    <property type="evidence" value="ECO:0007669"/>
    <property type="project" value="UniProtKB-UniRule"/>
</dbReference>
<gene>
    <name evidence="6" type="primary">purS</name>
    <name evidence="7" type="ORF">U725_00785</name>
</gene>
<dbReference type="Gene3D" id="3.30.1280.10">
    <property type="entry name" value="Phosphoribosylformylglycinamidine synthase subunit PurS"/>
    <property type="match status" value="1"/>
</dbReference>
<name>A0A084ACS7_LACLC</name>